<evidence type="ECO:0000313" key="5">
    <source>
        <dbReference type="Proteomes" id="UP000318050"/>
    </source>
</evidence>
<evidence type="ECO:0000256" key="1">
    <source>
        <dbReference type="SAM" id="MobiDB-lite"/>
    </source>
</evidence>
<reference evidence="4 5" key="1">
    <citation type="submission" date="2019-06" db="EMBL/GenBank/DDBJ databases">
        <title>Genomic Encyclopedia of Type Strains, Phase IV (KMG-V): Genome sequencing to study the core and pangenomes of soil and plant-associated prokaryotes.</title>
        <authorList>
            <person name="Whitman W."/>
        </authorList>
    </citation>
    <scope>NUCLEOTIDE SEQUENCE [LARGE SCALE GENOMIC DNA]</scope>
    <source>
        <strain evidence="4 5">BR 11140</strain>
    </source>
</reference>
<dbReference type="InterPro" id="IPR033797">
    <property type="entry name" value="LodA"/>
</dbReference>
<accession>A0A560I5R6</accession>
<evidence type="ECO:0000313" key="4">
    <source>
        <dbReference type="EMBL" id="TWB54272.1"/>
    </source>
</evidence>
<dbReference type="GO" id="GO:0031640">
    <property type="term" value="P:killing of cells of another organism"/>
    <property type="evidence" value="ECO:0007669"/>
    <property type="project" value="InterPro"/>
</dbReference>
<comment type="caution">
    <text evidence="4">The sequence shown here is derived from an EMBL/GenBank/DDBJ whole genome shotgun (WGS) entry which is preliminary data.</text>
</comment>
<dbReference type="AlphaFoldDB" id="A0A560I5R6"/>
<dbReference type="GO" id="GO:1900191">
    <property type="term" value="P:negative regulation of single-species biofilm formation"/>
    <property type="evidence" value="ECO:0007669"/>
    <property type="project" value="InterPro"/>
</dbReference>
<evidence type="ECO:0000259" key="3">
    <source>
        <dbReference type="Pfam" id="PF18417"/>
    </source>
</evidence>
<organism evidence="4 5">
    <name type="scientific">Nitrospirillum amazonense</name>
    <dbReference type="NCBI Taxonomy" id="28077"/>
    <lineage>
        <taxon>Bacteria</taxon>
        <taxon>Pseudomonadati</taxon>
        <taxon>Pseudomonadota</taxon>
        <taxon>Alphaproteobacteria</taxon>
        <taxon>Rhodospirillales</taxon>
        <taxon>Azospirillaceae</taxon>
        <taxon>Nitrospirillum</taxon>
    </lineage>
</organism>
<feature type="domain" description="L-lysine epsilon oxidase C-terminal" evidence="3">
    <location>
        <begin position="417"/>
        <end position="557"/>
    </location>
</feature>
<sequence>MSTRTVFRVHPTINFARFGTSQDFYYSPETSAGLPLDGTDTTGGLPLQAAADGTESFVRSGDLRDADGNLKRQAARFRLYAYDLAGPDAYPNGGGVEILPGTTLADGRTVAQVVWTVHLANKKANNYCVVSSEGLNAFADGQVPQLRNPQVYGTPDSETRLKSLVIDPGPRALVAGGTPGAVVNFDVTTPASYSDGKGGIAENADYPKSFPSGLLYEPMGAIDTLGELRTDAQGRLLVLSAFGRTAGKYDEYSQVVQMTGDTNNPSWFDDAADGPVSATLVFTDGTVAEAFGGWVVCCDPSYAPQIRNVVSVWDDVFDAWVRTLDLMPSLYANGVYNGDYVPNFETDIHPVFRAAALQRWTVNLPPIAQRAHAAVDAIAAADDPDQTIMAGLTFIRNPNVAGETSVGVPLMPLSLGDAGKAFLTVTPTQYFFLEQWSKHRFNTAAAPALGPGELLDQASLSNCLGGRYVPGIEVSYTIRQKDIYQQDWASTGAGPFRIKHKPLDYSQAVAAHPFLKGGWIPLRHQDDGLEPGDLCKFMAIPWQTDYNSCSIHQTSINGTNTATGSPTTLYWSWPAQRPDAVYVADEVVAKVLPPQKWSIRGQGSFALNPRTASTFQDPLEAVQQWDQIGIVLQGTVIDGNDVSPDHYLEVASQLQDAGDPDEPVLAWPFNANPAKTVLDGPLGGTAGGARRPPGGRRRRGR</sequence>
<dbReference type="CDD" id="cd14732">
    <property type="entry name" value="LodA"/>
    <property type="match status" value="1"/>
</dbReference>
<name>A0A560I5R6_9PROT</name>
<gene>
    <name evidence="4" type="ORF">FBZ92_11539</name>
</gene>
<dbReference type="EMBL" id="VITT01000015">
    <property type="protein sequence ID" value="TWB54272.1"/>
    <property type="molecule type" value="Genomic_DNA"/>
</dbReference>
<protein>
    <recommendedName>
        <fullName evidence="6">L-lysine 6-oxidase</fullName>
    </recommendedName>
</protein>
<dbReference type="Proteomes" id="UP000318050">
    <property type="component" value="Unassembled WGS sequence"/>
</dbReference>
<dbReference type="Pfam" id="PF17990">
    <property type="entry name" value="LodA_N"/>
    <property type="match status" value="1"/>
</dbReference>
<feature type="domain" description="L-Lysine epsilon oxidase N-terminal" evidence="2">
    <location>
        <begin position="10"/>
        <end position="297"/>
    </location>
</feature>
<feature type="region of interest" description="Disordered" evidence="1">
    <location>
        <begin position="676"/>
        <end position="701"/>
    </location>
</feature>
<dbReference type="Pfam" id="PF18417">
    <property type="entry name" value="LodA_C"/>
    <property type="match status" value="1"/>
</dbReference>
<dbReference type="GO" id="GO:0033736">
    <property type="term" value="F:L-lysine 6-oxidase activity"/>
    <property type="evidence" value="ECO:0007669"/>
    <property type="project" value="InterPro"/>
</dbReference>
<dbReference type="InterPro" id="IPR041168">
    <property type="entry name" value="LodA_N"/>
</dbReference>
<evidence type="ECO:0008006" key="6">
    <source>
        <dbReference type="Google" id="ProtNLM"/>
    </source>
</evidence>
<proteinExistence type="predicted"/>
<evidence type="ECO:0000259" key="2">
    <source>
        <dbReference type="Pfam" id="PF17990"/>
    </source>
</evidence>
<dbReference type="InterPro" id="IPR041173">
    <property type="entry name" value="LodA_C"/>
</dbReference>